<sequence length="959" mass="110315">MPSSMPPLNLREYCGHNIFCSGRFSSDMPISSISVKLKAKMPLSPDFTPAMPKPLSWFFSDTKDTKKPPVRQAVRYERPRYGDGDGLLNNIKTSIPEFKDLHDPDLYLYWERKVDKIFTCYDFPEIKKVQDRYPHVDTWEEMKGFLRGRFIPVHYQRELEKKLNRIKQGTRSIEEYHKELETVLNRVGKRESLNATIIRYIEGMNPDITYEVELRDFTSVDDMVHYASIVERQLREGRRRSHHNAAPTRPSLNKGTPPTSSSTPSTDSTRPQGQSGPPEWCFNRSTPQPNRRPESTSVPPTRPLFQQPNQPNAAPNRARDVQCHKCQGWYHFQNQCPNRCVLFLNDHNGLESASEDKEETQADAIAAVDTLEVEQEDKEPELPHVNLISICSLNINREDKEQSQRENIFYTRVGIQDQTCAMIIDSGSVINAISQYDVDKLALTTTKHPKPYKLQWLTDRGSICVTGQVHVSFSVNHFSDTVLCDVIPMDAAHILLGRPWQGSRKDAREFKQERAKAAATAARSAAVNGPTSAVTSPPAPTPNDSLVHGKSSGSAPNKEKNRSLFISVKGVEKALKAGMKRADVNREMHQKVRARIEHQGSRIAAAGNMRRKSMGNHKLPIFSVENYDNWSRRIKVHLCSIHENMWIPKPAHLLTSEEKKLKNLEFVAQAALFQTLDEDRMKDTKNCQTAKEIWDLLADLCKESETIKGNKLQLAVDRYESFKMHSDETISSLEIRFLGIISEMNNLGRRYSNSEMNSKILDNLIEEWDMKIQSVTKLLEKLKKIRDQSLVLLQTDKEPRELPKDKKAKVKKSFFKRKAMMANTENVILDDSDYPLGIDLMDTALKKRHYSTSWLMKKKRFAHVTPYPLFITFIKLPFLANELNEQLRMLEDQLPAISCMHVQLKEKNDDLRDELKRLRSDHDRNESLEDQSAECEKLKLKVDELEAENEKLRQEIHER</sequence>
<dbReference type="Gene3D" id="2.40.70.10">
    <property type="entry name" value="Acid Proteases"/>
    <property type="match status" value="1"/>
</dbReference>
<dbReference type="PANTHER" id="PTHR35046:SF9">
    <property type="entry name" value="RNA-DIRECTED DNA POLYMERASE"/>
    <property type="match status" value="1"/>
</dbReference>
<dbReference type="InterPro" id="IPR005162">
    <property type="entry name" value="Retrotrans_gag_dom"/>
</dbReference>
<protein>
    <recommendedName>
        <fullName evidence="3">Retrotransposon gag domain-containing protein</fullName>
    </recommendedName>
</protein>
<evidence type="ECO:0000313" key="4">
    <source>
        <dbReference type="EMBL" id="KAH6824271.1"/>
    </source>
</evidence>
<feature type="domain" description="Retrotransposon gag" evidence="3">
    <location>
        <begin position="131"/>
        <end position="206"/>
    </location>
</feature>
<organism evidence="4 5">
    <name type="scientific">Perilla frutescens var. hirtella</name>
    <name type="common">Perilla citriodora</name>
    <name type="synonym">Perilla setoyensis</name>
    <dbReference type="NCBI Taxonomy" id="608512"/>
    <lineage>
        <taxon>Eukaryota</taxon>
        <taxon>Viridiplantae</taxon>
        <taxon>Streptophyta</taxon>
        <taxon>Embryophyta</taxon>
        <taxon>Tracheophyta</taxon>
        <taxon>Spermatophyta</taxon>
        <taxon>Magnoliopsida</taxon>
        <taxon>eudicotyledons</taxon>
        <taxon>Gunneridae</taxon>
        <taxon>Pentapetalae</taxon>
        <taxon>asterids</taxon>
        <taxon>lamiids</taxon>
        <taxon>Lamiales</taxon>
        <taxon>Lamiaceae</taxon>
        <taxon>Nepetoideae</taxon>
        <taxon>Elsholtzieae</taxon>
        <taxon>Perilla</taxon>
    </lineage>
</organism>
<dbReference type="EMBL" id="SDAM02000368">
    <property type="protein sequence ID" value="KAH6824271.1"/>
    <property type="molecule type" value="Genomic_DNA"/>
</dbReference>
<reference evidence="4 5" key="1">
    <citation type="journal article" date="2021" name="Nat. Commun.">
        <title>Incipient diploidization of the medicinal plant Perilla within 10,000 years.</title>
        <authorList>
            <person name="Zhang Y."/>
            <person name="Shen Q."/>
            <person name="Leng L."/>
            <person name="Zhang D."/>
            <person name="Chen S."/>
            <person name="Shi Y."/>
            <person name="Ning Z."/>
            <person name="Chen S."/>
        </authorList>
    </citation>
    <scope>NUCLEOTIDE SEQUENCE [LARGE SCALE GENOMIC DNA]</scope>
    <source>
        <strain evidence="5">cv. PC099</strain>
    </source>
</reference>
<dbReference type="Pfam" id="PF03732">
    <property type="entry name" value="Retrotrans_gag"/>
    <property type="match status" value="1"/>
</dbReference>
<dbReference type="Proteomes" id="UP001190926">
    <property type="component" value="Unassembled WGS sequence"/>
</dbReference>
<dbReference type="AlphaFoldDB" id="A0AAD4IZY6"/>
<name>A0AAD4IZY6_PERFH</name>
<evidence type="ECO:0000256" key="2">
    <source>
        <dbReference type="SAM" id="MobiDB-lite"/>
    </source>
</evidence>
<proteinExistence type="predicted"/>
<feature type="compositionally biased region" description="Low complexity" evidence="2">
    <location>
        <begin position="517"/>
        <end position="536"/>
    </location>
</feature>
<feature type="compositionally biased region" description="Polar residues" evidence="2">
    <location>
        <begin position="283"/>
        <end position="313"/>
    </location>
</feature>
<evidence type="ECO:0000313" key="5">
    <source>
        <dbReference type="Proteomes" id="UP001190926"/>
    </source>
</evidence>
<feature type="compositionally biased region" description="Low complexity" evidence="2">
    <location>
        <begin position="256"/>
        <end position="269"/>
    </location>
</feature>
<evidence type="ECO:0000259" key="3">
    <source>
        <dbReference type="Pfam" id="PF03732"/>
    </source>
</evidence>
<dbReference type="CDD" id="cd00303">
    <property type="entry name" value="retropepsin_like"/>
    <property type="match status" value="1"/>
</dbReference>
<feature type="region of interest" description="Disordered" evidence="2">
    <location>
        <begin position="234"/>
        <end position="316"/>
    </location>
</feature>
<gene>
    <name evidence="4" type="ORF">C2S53_008000</name>
</gene>
<feature type="region of interest" description="Disordered" evidence="2">
    <location>
        <begin position="516"/>
        <end position="562"/>
    </location>
</feature>
<keyword evidence="5" id="KW-1185">Reference proteome</keyword>
<accession>A0AAD4IZY6</accession>
<dbReference type="Pfam" id="PF14223">
    <property type="entry name" value="Retrotran_gag_2"/>
    <property type="match status" value="1"/>
</dbReference>
<feature type="coiled-coil region" evidence="1">
    <location>
        <begin position="901"/>
        <end position="955"/>
    </location>
</feature>
<dbReference type="InterPro" id="IPR021109">
    <property type="entry name" value="Peptidase_aspartic_dom_sf"/>
</dbReference>
<comment type="caution">
    <text evidence="4">The sequence shown here is derived from an EMBL/GenBank/DDBJ whole genome shotgun (WGS) entry which is preliminary data.</text>
</comment>
<keyword evidence="1" id="KW-0175">Coiled coil</keyword>
<dbReference type="PANTHER" id="PTHR35046">
    <property type="entry name" value="ZINC KNUCKLE (CCHC-TYPE) FAMILY PROTEIN"/>
    <property type="match status" value="1"/>
</dbReference>
<evidence type="ECO:0000256" key="1">
    <source>
        <dbReference type="SAM" id="Coils"/>
    </source>
</evidence>